<feature type="signal peptide" evidence="3">
    <location>
        <begin position="1"/>
        <end position="33"/>
    </location>
</feature>
<evidence type="ECO:0000313" key="5">
    <source>
        <dbReference type="EMBL" id="XCB34033.1"/>
    </source>
</evidence>
<dbReference type="GO" id="GO:0004493">
    <property type="term" value="F:methylmalonyl-CoA epimerase activity"/>
    <property type="evidence" value="ECO:0007669"/>
    <property type="project" value="TreeGrafter"/>
</dbReference>
<dbReference type="GO" id="GO:0046491">
    <property type="term" value="P:L-methylmalonyl-CoA metabolic process"/>
    <property type="evidence" value="ECO:0007669"/>
    <property type="project" value="TreeGrafter"/>
</dbReference>
<feature type="compositionally biased region" description="Pro residues" evidence="2">
    <location>
        <begin position="316"/>
        <end position="326"/>
    </location>
</feature>
<dbReference type="PANTHER" id="PTHR43048">
    <property type="entry name" value="METHYLMALONYL-COA EPIMERASE"/>
    <property type="match status" value="1"/>
</dbReference>
<evidence type="ECO:0000256" key="3">
    <source>
        <dbReference type="SAM" id="SignalP"/>
    </source>
</evidence>
<feature type="chain" id="PRO_5043347199" evidence="3">
    <location>
        <begin position="34"/>
        <end position="326"/>
    </location>
</feature>
<dbReference type="AlphaFoldDB" id="A0AAU7ZSY1"/>
<dbReference type="InterPro" id="IPR037523">
    <property type="entry name" value="VOC_core"/>
</dbReference>
<feature type="region of interest" description="Disordered" evidence="2">
    <location>
        <begin position="307"/>
        <end position="326"/>
    </location>
</feature>
<dbReference type="InterPro" id="IPR029068">
    <property type="entry name" value="Glyas_Bleomycin-R_OHBP_Dase"/>
</dbReference>
<gene>
    <name evidence="5" type="ORF">RBB77_03825</name>
</gene>
<proteinExistence type="predicted"/>
<feature type="domain" description="VOC" evidence="4">
    <location>
        <begin position="44"/>
        <end position="162"/>
    </location>
</feature>
<dbReference type="GO" id="GO:0046872">
    <property type="term" value="F:metal ion binding"/>
    <property type="evidence" value="ECO:0007669"/>
    <property type="project" value="UniProtKB-KW"/>
</dbReference>
<dbReference type="Gene3D" id="3.10.180.10">
    <property type="entry name" value="2,3-Dihydroxybiphenyl 1,2-Dioxygenase, domain 1"/>
    <property type="match status" value="2"/>
</dbReference>
<reference evidence="5" key="2">
    <citation type="journal article" date="2024" name="Environ. Microbiol.">
        <title>Genome analysis and description of Tunturibacter gen. nov. expands the diversity of Terriglobia in tundra soils.</title>
        <authorList>
            <person name="Messyasz A."/>
            <person name="Mannisto M.K."/>
            <person name="Kerkhof L.J."/>
            <person name="Haggblom M.M."/>
        </authorList>
    </citation>
    <scope>NUCLEOTIDE SEQUENCE</scope>
    <source>
        <strain evidence="5">X5P6</strain>
    </source>
</reference>
<protein>
    <submittedName>
        <fullName evidence="5">VOC family protein</fullName>
    </submittedName>
</protein>
<keyword evidence="3" id="KW-0732">Signal</keyword>
<dbReference type="PROSITE" id="PS51819">
    <property type="entry name" value="VOC"/>
    <property type="match status" value="2"/>
</dbReference>
<sequence length="326" mass="35799">MTPTKGPQLQMNRSKRLAAICTILFTCALTIQAQTAPTRPKILGISHVGFFVSDLPRALEFWHGLLGYDESAEHKNPDGSITNAILKINDHQFVELLNLQPRAGSGRLGHIAFTVSSAERMRRYLISRGVQVASPVLKNVTTGDLTLTIKDPDGNLVEFDEPQPDGLEARTAGKSLPATNISDSIYHLGFLVGNSEKSIKFYGDLLGFHEFWRGSSNGTQLSWIDMQVPDGKDYVEFMLYRDLPPPDKRGGQEHISLLVPDVAKSISTLESRRAFQTYGKPIAPHTGVNGKRQVNLFDPDGTRVELMESETANGKPVPPSTAPPPN</sequence>
<dbReference type="RefSeq" id="WP_353064875.1">
    <property type="nucleotide sequence ID" value="NZ_CP132942.1"/>
</dbReference>
<dbReference type="InterPro" id="IPR004360">
    <property type="entry name" value="Glyas_Fos-R_dOase_dom"/>
</dbReference>
<reference evidence="5" key="1">
    <citation type="submission" date="2023-08" db="EMBL/GenBank/DDBJ databases">
        <authorList>
            <person name="Messyasz A."/>
            <person name="Mannisto M.K."/>
            <person name="Kerkhof L.J."/>
            <person name="Haggblom M."/>
        </authorList>
    </citation>
    <scope>NUCLEOTIDE SEQUENCE</scope>
    <source>
        <strain evidence="5">X5P6</strain>
    </source>
</reference>
<feature type="domain" description="VOC" evidence="4">
    <location>
        <begin position="184"/>
        <end position="309"/>
    </location>
</feature>
<accession>A0AAU7ZSY1</accession>
<dbReference type="EMBL" id="CP132942">
    <property type="protein sequence ID" value="XCB34033.1"/>
    <property type="molecule type" value="Genomic_DNA"/>
</dbReference>
<dbReference type="CDD" id="cd06587">
    <property type="entry name" value="VOC"/>
    <property type="match status" value="2"/>
</dbReference>
<name>A0AAU7ZSY1_9BACT</name>
<keyword evidence="1" id="KW-0479">Metal-binding</keyword>
<evidence type="ECO:0000259" key="4">
    <source>
        <dbReference type="PROSITE" id="PS51819"/>
    </source>
</evidence>
<evidence type="ECO:0000256" key="1">
    <source>
        <dbReference type="ARBA" id="ARBA00022723"/>
    </source>
</evidence>
<dbReference type="PANTHER" id="PTHR43048:SF3">
    <property type="entry name" value="METHYLMALONYL-COA EPIMERASE, MITOCHONDRIAL"/>
    <property type="match status" value="1"/>
</dbReference>
<dbReference type="Pfam" id="PF00903">
    <property type="entry name" value="Glyoxalase"/>
    <property type="match status" value="2"/>
</dbReference>
<organism evidence="5">
    <name type="scientific">Tunturiibacter psychrotolerans</name>
    <dbReference type="NCBI Taxonomy" id="3069686"/>
    <lineage>
        <taxon>Bacteria</taxon>
        <taxon>Pseudomonadati</taxon>
        <taxon>Acidobacteriota</taxon>
        <taxon>Terriglobia</taxon>
        <taxon>Terriglobales</taxon>
        <taxon>Acidobacteriaceae</taxon>
        <taxon>Tunturiibacter</taxon>
    </lineage>
</organism>
<evidence type="ECO:0000256" key="2">
    <source>
        <dbReference type="SAM" id="MobiDB-lite"/>
    </source>
</evidence>
<dbReference type="InterPro" id="IPR051785">
    <property type="entry name" value="MMCE/EMCE_epimerase"/>
</dbReference>
<dbReference type="SUPFAM" id="SSF54593">
    <property type="entry name" value="Glyoxalase/Bleomycin resistance protein/Dihydroxybiphenyl dioxygenase"/>
    <property type="match status" value="2"/>
</dbReference>
<dbReference type="KEGG" id="tpsc:RBB77_03825"/>